<keyword evidence="3" id="KW-1185">Reference proteome</keyword>
<accession>A0ABT3QEG6</accession>
<dbReference type="InterPro" id="IPR000073">
    <property type="entry name" value="AB_hydrolase_1"/>
</dbReference>
<dbReference type="EMBL" id="JAPIUZ010000003">
    <property type="protein sequence ID" value="MCX2563682.1"/>
    <property type="molecule type" value="Genomic_DNA"/>
</dbReference>
<evidence type="ECO:0000259" key="1">
    <source>
        <dbReference type="Pfam" id="PF12146"/>
    </source>
</evidence>
<dbReference type="Pfam" id="PF12146">
    <property type="entry name" value="Hydrolase_4"/>
    <property type="match status" value="1"/>
</dbReference>
<keyword evidence="2" id="KW-0378">Hydrolase</keyword>
<dbReference type="SUPFAM" id="SSF53474">
    <property type="entry name" value="alpha/beta-Hydrolases"/>
    <property type="match status" value="1"/>
</dbReference>
<dbReference type="InterPro" id="IPR022742">
    <property type="entry name" value="Hydrolase_4"/>
</dbReference>
<dbReference type="InterPro" id="IPR029058">
    <property type="entry name" value="AB_hydrolase_fold"/>
</dbReference>
<dbReference type="PRINTS" id="PR00111">
    <property type="entry name" value="ABHYDROLASE"/>
</dbReference>
<evidence type="ECO:0000313" key="3">
    <source>
        <dbReference type="Proteomes" id="UP001301152"/>
    </source>
</evidence>
<dbReference type="Proteomes" id="UP001301152">
    <property type="component" value="Unassembled WGS sequence"/>
</dbReference>
<dbReference type="InterPro" id="IPR051044">
    <property type="entry name" value="MAG_DAG_Lipase"/>
</dbReference>
<dbReference type="Gene3D" id="3.40.50.1820">
    <property type="entry name" value="alpha/beta hydrolase"/>
    <property type="match status" value="1"/>
</dbReference>
<sequence>MTWMFIALSGCTTGAPPAPKPPLRWQQASVLVAPDHIFTMSDGAALPVRIWKAQGQPKAVLLALHGFNDSRDAWESRASFFTQAGVTVAAPDQRGFGAAPQRGAWAGTARMVADTRELIDQLKKMYPRTPIYLAGESMGGAVLMVLMAQPDAPAVAGTILLAPAVWDPGFTADMLLSVFASLSPHTLVPEQSASVHVVATDNMAALIRLYYDPLTLRTTQWIALRGLVTLMQQAAAAAKHDQGNILCVYGDNDQLVPAFAMARVWHDLSVRRAEKKDVRFDMIPGGHHLLLRDQGGERVAHDMLSWMTTPQSWLPSGGDVSAGVWVAEQKGLRGPGKGGIPFFIPARLDEVVTP</sequence>
<dbReference type="RefSeq" id="WP_242005248.1">
    <property type="nucleotide sequence ID" value="NZ_JAPIUZ010000003.1"/>
</dbReference>
<organism evidence="2 3">
    <name type="scientific">Acetobacter thailandicus</name>
    <dbReference type="NCBI Taxonomy" id="1502842"/>
    <lineage>
        <taxon>Bacteria</taxon>
        <taxon>Pseudomonadati</taxon>
        <taxon>Pseudomonadota</taxon>
        <taxon>Alphaproteobacteria</taxon>
        <taxon>Acetobacterales</taxon>
        <taxon>Acetobacteraceae</taxon>
        <taxon>Acetobacter</taxon>
    </lineage>
</organism>
<name>A0ABT3QEG6_9PROT</name>
<gene>
    <name evidence="2" type="ORF">OQ497_06895</name>
</gene>
<proteinExistence type="predicted"/>
<protein>
    <submittedName>
        <fullName evidence="2">Alpha/beta fold hydrolase</fullName>
    </submittedName>
</protein>
<reference evidence="2 3" key="1">
    <citation type="submission" date="2022-11" db="EMBL/GenBank/DDBJ databases">
        <title>Genome sequencing of Acetobacter type strain.</title>
        <authorList>
            <person name="Heo J."/>
            <person name="Lee D."/>
            <person name="Han B.-H."/>
            <person name="Hong S.-B."/>
            <person name="Kwon S.-W."/>
        </authorList>
    </citation>
    <scope>NUCLEOTIDE SEQUENCE [LARGE SCALE GENOMIC DNA]</scope>
    <source>
        <strain evidence="2 3">KACC 21253</strain>
    </source>
</reference>
<dbReference type="PANTHER" id="PTHR11614">
    <property type="entry name" value="PHOSPHOLIPASE-RELATED"/>
    <property type="match status" value="1"/>
</dbReference>
<feature type="domain" description="Serine aminopeptidase S33" evidence="1">
    <location>
        <begin position="56"/>
        <end position="294"/>
    </location>
</feature>
<dbReference type="GO" id="GO:0016787">
    <property type="term" value="F:hydrolase activity"/>
    <property type="evidence" value="ECO:0007669"/>
    <property type="project" value="UniProtKB-KW"/>
</dbReference>
<comment type="caution">
    <text evidence="2">The sequence shown here is derived from an EMBL/GenBank/DDBJ whole genome shotgun (WGS) entry which is preliminary data.</text>
</comment>
<evidence type="ECO:0000313" key="2">
    <source>
        <dbReference type="EMBL" id="MCX2563682.1"/>
    </source>
</evidence>